<dbReference type="PROSITE" id="PS51318">
    <property type="entry name" value="TAT"/>
    <property type="match status" value="1"/>
</dbReference>
<dbReference type="SUPFAM" id="SSF56281">
    <property type="entry name" value="Metallo-hydrolase/oxidoreductase"/>
    <property type="match status" value="1"/>
</dbReference>
<reference evidence="2 3" key="1">
    <citation type="submission" date="2024-02" db="EMBL/GenBank/DDBJ databases">
        <title>A novel Gemmatimonadota bacterium.</title>
        <authorList>
            <person name="Du Z.-J."/>
            <person name="Ye Y.-Q."/>
        </authorList>
    </citation>
    <scope>NUCLEOTIDE SEQUENCE [LARGE SCALE GENOMIC DNA]</scope>
    <source>
        <strain evidence="2 3">DH-20</strain>
    </source>
</reference>
<organism evidence="2 3">
    <name type="scientific">Gaopeijia maritima</name>
    <dbReference type="NCBI Taxonomy" id="3119007"/>
    <lineage>
        <taxon>Bacteria</taxon>
        <taxon>Pseudomonadati</taxon>
        <taxon>Gemmatimonadota</taxon>
        <taxon>Longimicrobiia</taxon>
        <taxon>Gaopeijiales</taxon>
        <taxon>Gaopeijiaceae</taxon>
        <taxon>Gaopeijia</taxon>
    </lineage>
</organism>
<dbReference type="RefSeq" id="WP_405277425.1">
    <property type="nucleotide sequence ID" value="NZ_JBBHLI010000004.1"/>
</dbReference>
<evidence type="ECO:0000313" key="3">
    <source>
        <dbReference type="Proteomes" id="UP001484239"/>
    </source>
</evidence>
<protein>
    <submittedName>
        <fullName evidence="2">MBL fold metallo-hydrolase</fullName>
    </submittedName>
</protein>
<evidence type="ECO:0000313" key="2">
    <source>
        <dbReference type="EMBL" id="MEK9501248.1"/>
    </source>
</evidence>
<gene>
    <name evidence="2" type="ORF">WI372_09680</name>
</gene>
<proteinExistence type="predicted"/>
<keyword evidence="3" id="KW-1185">Reference proteome</keyword>
<comment type="caution">
    <text evidence="2">The sequence shown here is derived from an EMBL/GenBank/DDBJ whole genome shotgun (WGS) entry which is preliminary data.</text>
</comment>
<dbReference type="EMBL" id="JBBHLI010000004">
    <property type="protein sequence ID" value="MEK9501248.1"/>
    <property type="molecule type" value="Genomic_DNA"/>
</dbReference>
<dbReference type="InterPro" id="IPR006311">
    <property type="entry name" value="TAT_signal"/>
</dbReference>
<name>A0ABU9EAS5_9BACT</name>
<feature type="domain" description="Metallo-beta-lactamase" evidence="1">
    <location>
        <begin position="71"/>
        <end position="282"/>
    </location>
</feature>
<dbReference type="Proteomes" id="UP001484239">
    <property type="component" value="Unassembled WGS sequence"/>
</dbReference>
<dbReference type="Pfam" id="PF12706">
    <property type="entry name" value="Lactamase_B_2"/>
    <property type="match status" value="1"/>
</dbReference>
<sequence>MAPDRRSFLAALAAGAVLPRLARAADGPFERRTVEALVLGTTQDAGLPQVGCYTERCDRGREAHRRGEGRYVSSLALVEPEAERFYLVDATPDITRQIDLITHPAFRRRAGERRPFDGIFLTHAHIGHYAGLAVLGNEGLGIRDTPVYCTAAMADFLSGNQPWAYLVEQGRIVPTPLEPNRVHRIDPLLEVELWPVPHRDEFADTVAFHFRGPTGSLLFLPDIDNWDVWERDVEAAVAAVDVALLDGSFWSMDELPGRSVDEVPHPLIRTTMERLQEVVDQGRGRVVFTHLNNSNPALDDGGPEQAEIARRGFELAREGMRFSL</sequence>
<evidence type="ECO:0000259" key="1">
    <source>
        <dbReference type="SMART" id="SM00849"/>
    </source>
</evidence>
<accession>A0ABU9EAS5</accession>
<dbReference type="InterPro" id="IPR036866">
    <property type="entry name" value="RibonucZ/Hydroxyglut_hydro"/>
</dbReference>
<dbReference type="InterPro" id="IPR001279">
    <property type="entry name" value="Metallo-B-lactamas"/>
</dbReference>
<dbReference type="SMART" id="SM00849">
    <property type="entry name" value="Lactamase_B"/>
    <property type="match status" value="1"/>
</dbReference>
<dbReference type="Gene3D" id="3.60.15.10">
    <property type="entry name" value="Ribonuclease Z/Hydroxyacylglutathione hydrolase-like"/>
    <property type="match status" value="1"/>
</dbReference>